<evidence type="ECO:0000259" key="1">
    <source>
        <dbReference type="PROSITE" id="PS50902"/>
    </source>
</evidence>
<dbReference type="GO" id="GO:0006783">
    <property type="term" value="P:heme biosynthetic process"/>
    <property type="evidence" value="ECO:0007669"/>
    <property type="project" value="TreeGrafter"/>
</dbReference>
<dbReference type="EMBL" id="BARV01001925">
    <property type="protein sequence ID" value="GAI01468.1"/>
    <property type="molecule type" value="Genomic_DNA"/>
</dbReference>
<feature type="domain" description="Flavodoxin-like" evidence="1">
    <location>
        <begin position="4"/>
        <end position="154"/>
    </location>
</feature>
<dbReference type="InterPro" id="IPR008254">
    <property type="entry name" value="Flavodoxin/NO_synth"/>
</dbReference>
<dbReference type="GO" id="GO:0010181">
    <property type="term" value="F:FMN binding"/>
    <property type="evidence" value="ECO:0007669"/>
    <property type="project" value="InterPro"/>
</dbReference>
<dbReference type="PROSITE" id="PS50902">
    <property type="entry name" value="FLAVODOXIN_LIKE"/>
    <property type="match status" value="1"/>
</dbReference>
<dbReference type="AlphaFoldDB" id="X1K4I7"/>
<dbReference type="Gene3D" id="3.40.50.360">
    <property type="match status" value="1"/>
</dbReference>
<proteinExistence type="predicted"/>
<gene>
    <name evidence="2" type="ORF">S06H3_05251</name>
</gene>
<accession>X1K4I7</accession>
<dbReference type="InterPro" id="IPR029039">
    <property type="entry name" value="Flavoprotein-like_sf"/>
</dbReference>
<dbReference type="PANTHER" id="PTHR38030">
    <property type="entry name" value="PROTOPORPHYRINOGEN IX DEHYDROGENASE [MENAQUINONE]"/>
    <property type="match status" value="1"/>
</dbReference>
<dbReference type="InterPro" id="IPR026816">
    <property type="entry name" value="Flavodoxin_dom"/>
</dbReference>
<dbReference type="SUPFAM" id="SSF52218">
    <property type="entry name" value="Flavoproteins"/>
    <property type="match status" value="1"/>
</dbReference>
<sequence length="155" mass="17686">MKTLIIYASIHHGNTEKVAKVMAKTLDAELLRADQAELDANMLSDYELIGFGSGIYYGKHHESLFAFVDKLPSQENKKTFIFSTRGIIKLPFIPDFHKPLKKKLLEKGFDVIGEFSCRGWDTFIRVFNIVGGISKSRPNEKDLKQAEDFAKNLRF</sequence>
<comment type="caution">
    <text evidence="2">The sequence shown here is derived from an EMBL/GenBank/DDBJ whole genome shotgun (WGS) entry which is preliminary data.</text>
</comment>
<name>X1K4I7_9ZZZZ</name>
<dbReference type="PANTHER" id="PTHR38030:SF2">
    <property type="entry name" value="PROTOPORPHYRINOGEN IX DEHYDROGENASE [QUINONE]"/>
    <property type="match status" value="1"/>
</dbReference>
<protein>
    <recommendedName>
        <fullName evidence="1">Flavodoxin-like domain-containing protein</fullName>
    </recommendedName>
</protein>
<organism evidence="2">
    <name type="scientific">marine sediment metagenome</name>
    <dbReference type="NCBI Taxonomy" id="412755"/>
    <lineage>
        <taxon>unclassified sequences</taxon>
        <taxon>metagenomes</taxon>
        <taxon>ecological metagenomes</taxon>
    </lineage>
</organism>
<evidence type="ECO:0000313" key="2">
    <source>
        <dbReference type="EMBL" id="GAI01468.1"/>
    </source>
</evidence>
<dbReference type="Pfam" id="PF12724">
    <property type="entry name" value="Flavodoxin_5"/>
    <property type="match status" value="1"/>
</dbReference>
<dbReference type="InterPro" id="IPR052200">
    <property type="entry name" value="Protoporphyrinogen_IX_DH"/>
</dbReference>
<dbReference type="GO" id="GO:0070819">
    <property type="term" value="F:menaquinone-dependent protoporphyrinogen oxidase activity"/>
    <property type="evidence" value="ECO:0007669"/>
    <property type="project" value="TreeGrafter"/>
</dbReference>
<reference evidence="2" key="1">
    <citation type="journal article" date="2014" name="Front. Microbiol.">
        <title>High frequency of phylogenetically diverse reductive dehalogenase-homologous genes in deep subseafloor sedimentary metagenomes.</title>
        <authorList>
            <person name="Kawai M."/>
            <person name="Futagami T."/>
            <person name="Toyoda A."/>
            <person name="Takaki Y."/>
            <person name="Nishi S."/>
            <person name="Hori S."/>
            <person name="Arai W."/>
            <person name="Tsubouchi T."/>
            <person name="Morono Y."/>
            <person name="Uchiyama I."/>
            <person name="Ito T."/>
            <person name="Fujiyama A."/>
            <person name="Inagaki F."/>
            <person name="Takami H."/>
        </authorList>
    </citation>
    <scope>NUCLEOTIDE SEQUENCE</scope>
    <source>
        <strain evidence="2">Expedition CK06-06</strain>
    </source>
</reference>